<feature type="compositionally biased region" description="Basic residues" evidence="1">
    <location>
        <begin position="76"/>
        <end position="90"/>
    </location>
</feature>
<protein>
    <submittedName>
        <fullName evidence="2">Uncharacterized protein</fullName>
    </submittedName>
</protein>
<dbReference type="Proteomes" id="UP000287651">
    <property type="component" value="Unassembled WGS sequence"/>
</dbReference>
<gene>
    <name evidence="2" type="ORF">B296_00046027</name>
</gene>
<accession>A0A444D7U5</accession>
<feature type="compositionally biased region" description="Basic and acidic residues" evidence="1">
    <location>
        <begin position="54"/>
        <end position="73"/>
    </location>
</feature>
<proteinExistence type="predicted"/>
<dbReference type="EMBL" id="AMZH03020530">
    <property type="protein sequence ID" value="RRT39088.1"/>
    <property type="molecule type" value="Genomic_DNA"/>
</dbReference>
<feature type="region of interest" description="Disordered" evidence="1">
    <location>
        <begin position="1"/>
        <end position="147"/>
    </location>
</feature>
<evidence type="ECO:0000313" key="3">
    <source>
        <dbReference type="Proteomes" id="UP000287651"/>
    </source>
</evidence>
<name>A0A444D7U5_ENSVE</name>
<feature type="compositionally biased region" description="Basic and acidic residues" evidence="1">
    <location>
        <begin position="123"/>
        <end position="132"/>
    </location>
</feature>
<evidence type="ECO:0000313" key="2">
    <source>
        <dbReference type="EMBL" id="RRT39088.1"/>
    </source>
</evidence>
<evidence type="ECO:0000256" key="1">
    <source>
        <dbReference type="SAM" id="MobiDB-lite"/>
    </source>
</evidence>
<feature type="compositionally biased region" description="Polar residues" evidence="1">
    <location>
        <begin position="95"/>
        <end position="116"/>
    </location>
</feature>
<comment type="caution">
    <text evidence="2">The sequence shown here is derived from an EMBL/GenBank/DDBJ whole genome shotgun (WGS) entry which is preliminary data.</text>
</comment>
<sequence>MGVEDPEGTIFGKQKEKADTTPTNRKPAYINIVLQIPHPRSKMTAEESIPFSSKHRENEDFLSRQNEIRDKPAPKTSRRRYPKPQTKSKPHVLPSSPTHGRSETQRSQISQRSNGIRASKTKLRIESRRTETDLQYPSPLPIRLPRKRPEVKPNLRLSHFFGSYN</sequence>
<reference evidence="2 3" key="1">
    <citation type="journal article" date="2014" name="Agronomy (Basel)">
        <title>A Draft Genome Sequence for Ensete ventricosum, the Drought-Tolerant Tree Against Hunger.</title>
        <authorList>
            <person name="Harrison J."/>
            <person name="Moore K.A."/>
            <person name="Paszkiewicz K."/>
            <person name="Jones T."/>
            <person name="Grant M."/>
            <person name="Ambacheew D."/>
            <person name="Muzemil S."/>
            <person name="Studholme D.J."/>
        </authorList>
    </citation>
    <scope>NUCLEOTIDE SEQUENCE [LARGE SCALE GENOMIC DNA]</scope>
</reference>
<dbReference type="AlphaFoldDB" id="A0A444D7U5"/>
<organism evidence="2 3">
    <name type="scientific">Ensete ventricosum</name>
    <name type="common">Abyssinian banana</name>
    <name type="synonym">Musa ensete</name>
    <dbReference type="NCBI Taxonomy" id="4639"/>
    <lineage>
        <taxon>Eukaryota</taxon>
        <taxon>Viridiplantae</taxon>
        <taxon>Streptophyta</taxon>
        <taxon>Embryophyta</taxon>
        <taxon>Tracheophyta</taxon>
        <taxon>Spermatophyta</taxon>
        <taxon>Magnoliopsida</taxon>
        <taxon>Liliopsida</taxon>
        <taxon>Zingiberales</taxon>
        <taxon>Musaceae</taxon>
        <taxon>Ensete</taxon>
    </lineage>
</organism>